<organism evidence="1">
    <name type="scientific">Arundo donax</name>
    <name type="common">Giant reed</name>
    <name type="synonym">Donax arundinaceus</name>
    <dbReference type="NCBI Taxonomy" id="35708"/>
    <lineage>
        <taxon>Eukaryota</taxon>
        <taxon>Viridiplantae</taxon>
        <taxon>Streptophyta</taxon>
        <taxon>Embryophyta</taxon>
        <taxon>Tracheophyta</taxon>
        <taxon>Spermatophyta</taxon>
        <taxon>Magnoliopsida</taxon>
        <taxon>Liliopsida</taxon>
        <taxon>Poales</taxon>
        <taxon>Poaceae</taxon>
        <taxon>PACMAD clade</taxon>
        <taxon>Arundinoideae</taxon>
        <taxon>Arundineae</taxon>
        <taxon>Arundo</taxon>
    </lineage>
</organism>
<reference evidence="1" key="1">
    <citation type="submission" date="2014-09" db="EMBL/GenBank/DDBJ databases">
        <authorList>
            <person name="Magalhaes I.L.F."/>
            <person name="Oliveira U."/>
            <person name="Santos F.R."/>
            <person name="Vidigal T.H.D.A."/>
            <person name="Brescovit A.D."/>
            <person name="Santos A.J."/>
        </authorList>
    </citation>
    <scope>NUCLEOTIDE SEQUENCE</scope>
    <source>
        <tissue evidence="1">Shoot tissue taken approximately 20 cm above the soil surface</tissue>
    </source>
</reference>
<proteinExistence type="predicted"/>
<protein>
    <submittedName>
        <fullName evidence="1">Uncharacterized protein</fullName>
    </submittedName>
</protein>
<reference evidence="1" key="2">
    <citation type="journal article" date="2015" name="Data Brief">
        <title>Shoot transcriptome of the giant reed, Arundo donax.</title>
        <authorList>
            <person name="Barrero R.A."/>
            <person name="Guerrero F.D."/>
            <person name="Moolhuijzen P."/>
            <person name="Goolsby J.A."/>
            <person name="Tidwell J."/>
            <person name="Bellgard S.E."/>
            <person name="Bellgard M.I."/>
        </authorList>
    </citation>
    <scope>NUCLEOTIDE SEQUENCE</scope>
    <source>
        <tissue evidence="1">Shoot tissue taken approximately 20 cm above the soil surface</tissue>
    </source>
</reference>
<accession>A0A0A9FYT6</accession>
<sequence>MMAILVRKPASLCQFLNHELFDFLGSCSNRSLSSLTCRGNQ</sequence>
<evidence type="ECO:0000313" key="1">
    <source>
        <dbReference type="EMBL" id="JAE13523.1"/>
    </source>
</evidence>
<dbReference type="EMBL" id="GBRH01184373">
    <property type="protein sequence ID" value="JAE13523.1"/>
    <property type="molecule type" value="Transcribed_RNA"/>
</dbReference>
<dbReference type="AlphaFoldDB" id="A0A0A9FYT6"/>
<name>A0A0A9FYT6_ARUDO</name>